<dbReference type="SUPFAM" id="SSF51905">
    <property type="entry name" value="FAD/NAD(P)-binding domain"/>
    <property type="match status" value="1"/>
</dbReference>
<evidence type="ECO:0000256" key="1">
    <source>
        <dbReference type="ARBA" id="ARBA00001974"/>
    </source>
</evidence>
<dbReference type="Proteomes" id="UP000267268">
    <property type="component" value="Chromosome 1"/>
</dbReference>
<dbReference type="Gene3D" id="3.50.50.60">
    <property type="entry name" value="FAD/NAD(P)-binding domain"/>
    <property type="match status" value="1"/>
</dbReference>
<dbReference type="InterPro" id="IPR036188">
    <property type="entry name" value="FAD/NAD-bd_sf"/>
</dbReference>
<protein>
    <recommendedName>
        <fullName evidence="6">Coproporphyrinogen III oxidase</fullName>
        <ecNumber evidence="6">1.3.3.15</ecNumber>
    </recommendedName>
</protein>
<dbReference type="SUPFAM" id="SSF54373">
    <property type="entry name" value="FAD-linked reductases, C-terminal domain"/>
    <property type="match status" value="1"/>
</dbReference>
<dbReference type="RefSeq" id="WP_126613163.1">
    <property type="nucleotide sequence ID" value="NZ_CP034562.1"/>
</dbReference>
<evidence type="ECO:0000256" key="6">
    <source>
        <dbReference type="RuleBase" id="RU364052"/>
    </source>
</evidence>
<evidence type="ECO:0000256" key="4">
    <source>
        <dbReference type="ARBA" id="ARBA00023002"/>
    </source>
</evidence>
<proteinExistence type="inferred from homology"/>
<dbReference type="Gene3D" id="1.10.3110.10">
    <property type="entry name" value="protoporphyrinogen ix oxidase, domain 3"/>
    <property type="match status" value="1"/>
</dbReference>
<keyword evidence="5 6" id="KW-0350">Heme biosynthesis</keyword>
<dbReference type="InterPro" id="IPR002937">
    <property type="entry name" value="Amino_oxidase"/>
</dbReference>
<dbReference type="GO" id="GO:0006783">
    <property type="term" value="P:heme biosynthetic process"/>
    <property type="evidence" value="ECO:0007669"/>
    <property type="project" value="UniProtKB-UniRule"/>
</dbReference>
<feature type="domain" description="Amine oxidase" evidence="7">
    <location>
        <begin position="10"/>
        <end position="419"/>
    </location>
</feature>
<keyword evidence="4 6" id="KW-0560">Oxidoreductase</keyword>
<evidence type="ECO:0000256" key="2">
    <source>
        <dbReference type="ARBA" id="ARBA00022630"/>
    </source>
</evidence>
<name>A0A3S9P1I5_9BACT</name>
<keyword evidence="6" id="KW-0963">Cytoplasm</keyword>
<evidence type="ECO:0000259" key="7">
    <source>
        <dbReference type="Pfam" id="PF01593"/>
    </source>
</evidence>
<comment type="catalytic activity">
    <reaction evidence="6">
        <text>coproporphyrinogen III + 3 O2 = coproporphyrin III + 3 H2O2</text>
        <dbReference type="Rhea" id="RHEA:43436"/>
        <dbReference type="ChEBI" id="CHEBI:15379"/>
        <dbReference type="ChEBI" id="CHEBI:16240"/>
        <dbReference type="ChEBI" id="CHEBI:57309"/>
        <dbReference type="ChEBI" id="CHEBI:131725"/>
        <dbReference type="EC" id="1.3.3.15"/>
    </reaction>
</comment>
<dbReference type="InterPro" id="IPR050464">
    <property type="entry name" value="Zeta_carotene_desat/Oxidored"/>
</dbReference>
<comment type="cofactor">
    <cofactor evidence="1 6">
        <name>FAD</name>
        <dbReference type="ChEBI" id="CHEBI:57692"/>
    </cofactor>
</comment>
<dbReference type="GO" id="GO:0005737">
    <property type="term" value="C:cytoplasm"/>
    <property type="evidence" value="ECO:0007669"/>
    <property type="project" value="UniProtKB-SubCell"/>
</dbReference>
<dbReference type="EMBL" id="CP034562">
    <property type="protein sequence ID" value="AZQ62041.1"/>
    <property type="molecule type" value="Genomic_DNA"/>
</dbReference>
<dbReference type="OrthoDB" id="9805195at2"/>
<dbReference type="InterPro" id="IPR004572">
    <property type="entry name" value="Protoporphyrinogen_oxidase"/>
</dbReference>
<comment type="similarity">
    <text evidence="6">Belongs to the protoporphyrinogen/coproporphyrinogen oxidase family. Coproporphyrinogen III oxidase subfamily.</text>
</comment>
<dbReference type="PANTHER" id="PTHR42923">
    <property type="entry name" value="PROTOPORPHYRINOGEN OXIDASE"/>
    <property type="match status" value="1"/>
</dbReference>
<dbReference type="NCBIfam" id="TIGR00562">
    <property type="entry name" value="proto_IX_ox"/>
    <property type="match status" value="1"/>
</dbReference>
<dbReference type="EC" id="1.3.3.15" evidence="6"/>
<dbReference type="PANTHER" id="PTHR42923:SF3">
    <property type="entry name" value="PROTOPORPHYRINOGEN OXIDASE"/>
    <property type="match status" value="1"/>
</dbReference>
<keyword evidence="3 6" id="KW-0274">FAD</keyword>
<organism evidence="8 9">
    <name type="scientific">Flammeovirga pectinis</name>
    <dbReference type="NCBI Taxonomy" id="2494373"/>
    <lineage>
        <taxon>Bacteria</taxon>
        <taxon>Pseudomonadati</taxon>
        <taxon>Bacteroidota</taxon>
        <taxon>Cytophagia</taxon>
        <taxon>Cytophagales</taxon>
        <taxon>Flammeovirgaceae</taxon>
        <taxon>Flammeovirga</taxon>
    </lineage>
</organism>
<dbReference type="UniPathway" id="UPA00252"/>
<dbReference type="GO" id="GO:0004729">
    <property type="term" value="F:oxygen-dependent protoporphyrinogen oxidase activity"/>
    <property type="evidence" value="ECO:0007669"/>
    <property type="project" value="UniProtKB-UniRule"/>
</dbReference>
<evidence type="ECO:0000313" key="8">
    <source>
        <dbReference type="EMBL" id="AZQ62041.1"/>
    </source>
</evidence>
<reference evidence="8 9" key="1">
    <citation type="submission" date="2018-12" db="EMBL/GenBank/DDBJ databases">
        <title>Flammeovirga pectinis sp. nov., isolated from the gut of the Korean scallop, Patinopecten yessoensis.</title>
        <authorList>
            <person name="Bae J.-W."/>
            <person name="Jeong Y.-S."/>
            <person name="Kang W."/>
        </authorList>
    </citation>
    <scope>NUCLEOTIDE SEQUENCE [LARGE SCALE GENOMIC DNA]</scope>
    <source>
        <strain evidence="8 9">L12M1</strain>
    </source>
</reference>
<comment type="function">
    <text evidence="6">Involved in coproporphyrin-dependent heme b biosynthesis. Catalyzes the oxidation of coproporphyrinogen III to coproporphyrin III.</text>
</comment>
<sequence length="441" mass="49333">MRIGIIGGGISGLTTAFLLKEKGFDCVVLEAAQTSGGCIQTDTIENRIYENGPNSLLLTESHLDLINRLGITNELLEAEGVNKDRFILRNGKYRILPSGPQNFFSNSFFSWSSKFKIMTEFWRKNKPSSEIESLYDFINRRFNDEICDYALDPFVSGIYAGDAKKLAVKAAFPALYEAEKEYGSIIKGMIKSSKKNKEKGAPTQRKKAFSFKKGLSTFIDGLSSKVEVKLNTKVVDIKKEGDQFKIITDKDTLLFDKVIVTSSAHTTAQFIKNLLPSISKQLNNLYAPPMCIVHSVYKKDDIERPIGFGGLNPLLEKTFTSGSIWSSCIFPNRAGADEVLVTSFVGGVQRAKNTLLSEDEIKSNVKLELAKTLDFNEEPVFQKIYKWEKAIPQYSAEILKLWDDLETNAIPNLYFNANWKGGISVPNCIDNSIKLVDSLDK</sequence>
<evidence type="ECO:0000313" key="9">
    <source>
        <dbReference type="Proteomes" id="UP000267268"/>
    </source>
</evidence>
<gene>
    <name evidence="8" type="primary">hemG</name>
    <name evidence="8" type="ORF">EI427_07245</name>
</gene>
<dbReference type="AlphaFoldDB" id="A0A3S9P1I5"/>
<accession>A0A3S9P1I5</accession>
<keyword evidence="2 6" id="KW-0285">Flavoprotein</keyword>
<comment type="pathway">
    <text evidence="6">Porphyrin-containing compound metabolism; protoheme biosynthesis.</text>
</comment>
<keyword evidence="9" id="KW-1185">Reference proteome</keyword>
<evidence type="ECO:0000256" key="3">
    <source>
        <dbReference type="ARBA" id="ARBA00022827"/>
    </source>
</evidence>
<evidence type="ECO:0000256" key="5">
    <source>
        <dbReference type="ARBA" id="ARBA00023133"/>
    </source>
</evidence>
<dbReference type="Gene3D" id="3.90.660.20">
    <property type="entry name" value="Protoporphyrinogen oxidase, mitochondrial, domain 2"/>
    <property type="match status" value="1"/>
</dbReference>
<dbReference type="Pfam" id="PF01593">
    <property type="entry name" value="Amino_oxidase"/>
    <property type="match status" value="1"/>
</dbReference>
<dbReference type="KEGG" id="fll:EI427_07245"/>
<comment type="subcellular location">
    <subcellularLocation>
        <location evidence="6">Cytoplasm</location>
    </subcellularLocation>
</comment>